<dbReference type="EMBL" id="RRAZ01000003">
    <property type="protein sequence ID" value="RRH78048.1"/>
    <property type="molecule type" value="Genomic_DNA"/>
</dbReference>
<proteinExistence type="predicted"/>
<dbReference type="SUPFAM" id="SSF64518">
    <property type="entry name" value="Phase 1 flagellin"/>
    <property type="match status" value="1"/>
</dbReference>
<name>A0A3P3DYY5_9RHOB</name>
<evidence type="ECO:0000313" key="2">
    <source>
        <dbReference type="Proteomes" id="UP000282125"/>
    </source>
</evidence>
<protein>
    <submittedName>
        <fullName evidence="1">Uncharacterized protein</fullName>
    </submittedName>
</protein>
<evidence type="ECO:0000313" key="1">
    <source>
        <dbReference type="EMBL" id="RRH78048.1"/>
    </source>
</evidence>
<gene>
    <name evidence="1" type="ORF">EG244_03245</name>
</gene>
<keyword evidence="2" id="KW-1185">Reference proteome</keyword>
<dbReference type="AlphaFoldDB" id="A0A3P3DYY5"/>
<dbReference type="Proteomes" id="UP000282125">
    <property type="component" value="Unassembled WGS sequence"/>
</dbReference>
<reference evidence="1 2" key="1">
    <citation type="submission" date="2018-11" db="EMBL/GenBank/DDBJ databases">
        <title>Gemmobacter sp. nov., YIM 102744-1 draft genome.</title>
        <authorList>
            <person name="Li G."/>
            <person name="Jiang Y."/>
        </authorList>
    </citation>
    <scope>NUCLEOTIDE SEQUENCE [LARGE SCALE GENOMIC DNA]</scope>
    <source>
        <strain evidence="1 2">YIM 102744-1</strain>
    </source>
</reference>
<organism evidence="1 2">
    <name type="scientific">Falsigemmobacter faecalis</name>
    <dbReference type="NCBI Taxonomy" id="2488730"/>
    <lineage>
        <taxon>Bacteria</taxon>
        <taxon>Pseudomonadati</taxon>
        <taxon>Pseudomonadota</taxon>
        <taxon>Alphaproteobacteria</taxon>
        <taxon>Rhodobacterales</taxon>
        <taxon>Paracoccaceae</taxon>
        <taxon>Falsigemmobacter</taxon>
    </lineage>
</organism>
<dbReference type="OrthoDB" id="7312911at2"/>
<comment type="caution">
    <text evidence="1">The sequence shown here is derived from an EMBL/GenBank/DDBJ whole genome shotgun (WGS) entry which is preliminary data.</text>
</comment>
<dbReference type="RefSeq" id="WP_124963574.1">
    <property type="nucleotide sequence ID" value="NZ_RRAZ01000003.1"/>
</dbReference>
<sequence length="334" mass="35497">MPAFSIGDLSRHLILRHEVTRAKMELTTLVEEVASERKSDVARALRGEVSELSSLEASTANLSSWARTASLQATRLAAQQRALGSMDQMANELWAKLTLSEPATPQSQKKIIADDSVVTLDRMLAQLNSLSGGESLFSGGQTDQSAVSDGAALLSNLRSAVSGLASASDIHDAVVSWFSQPGGYDSVTYAGGVPRPGLRIGEYESTRASVTALAPEIREVLAGVALAALAADYLTPQDQEVGASLINMGADRLLDGSSERISLMARVGVDEHHIAKVLSRNNAELAALTLRRREVLGINGYEAASALQGVQKRLELLYTMTARLSELSLVGALR</sequence>
<accession>A0A3P3DYY5</accession>